<sequence length="281" mass="30635">MGFLDVLTDGGLAVLNSWLETRSYIIAAPANTGAVTLLEYDLPSALGAAAQSSCLRPLPQPHTKPNLPLVSFHDENNCYAPTQADVATFKALKSSPDAAKYPHAARWYKHIATFEDEFATLSGDASKPYTAYGPDKAEATLNPAKAPAKDEDEDDAEGLFDSDSEEEDAEAVKAREERLKAYRDKKAAKPKPVAKSIVTMDVKPWDDETDMVALEAAVRGIEKEGLVWGGSKLVAVGFGIKKLQINLVVEDEKVSTDELQEQIQDFEDYVQSTDIVAMQKL</sequence>
<dbReference type="SUPFAM" id="SSF54984">
    <property type="entry name" value="eEF-1beta-like"/>
    <property type="match status" value="1"/>
</dbReference>
<evidence type="ECO:0000313" key="9">
    <source>
        <dbReference type="Proteomes" id="UP000829685"/>
    </source>
</evidence>
<keyword evidence="3 4" id="KW-0648">Protein biosynthesis</keyword>
<keyword evidence="2 4" id="KW-0251">Elongation factor</keyword>
<dbReference type="AlphaFoldDB" id="A0A9Q0ALW6"/>
<protein>
    <recommendedName>
        <fullName evidence="10">Elongation factor 1-beta</fullName>
    </recommendedName>
</protein>
<gene>
    <name evidence="8" type="ORF">JX265_006203</name>
</gene>
<comment type="caution">
    <text evidence="8">The sequence shown here is derived from an EMBL/GenBank/DDBJ whole genome shotgun (WGS) entry which is preliminary data.</text>
</comment>
<evidence type="ECO:0008006" key="10">
    <source>
        <dbReference type="Google" id="ProtNLM"/>
    </source>
</evidence>
<feature type="compositionally biased region" description="Acidic residues" evidence="5">
    <location>
        <begin position="150"/>
        <end position="169"/>
    </location>
</feature>
<dbReference type="EMBL" id="JAFIMR010000014">
    <property type="protein sequence ID" value="KAI1870033.1"/>
    <property type="molecule type" value="Genomic_DNA"/>
</dbReference>
<evidence type="ECO:0000256" key="1">
    <source>
        <dbReference type="ARBA" id="ARBA00007411"/>
    </source>
</evidence>
<name>A0A9Q0ALW6_9PEZI</name>
<evidence type="ECO:0000259" key="6">
    <source>
        <dbReference type="SMART" id="SM00888"/>
    </source>
</evidence>
<dbReference type="Pfam" id="PF10587">
    <property type="entry name" value="EF-1_beta_acid"/>
    <property type="match status" value="1"/>
</dbReference>
<evidence type="ECO:0000256" key="4">
    <source>
        <dbReference type="RuleBase" id="RU003791"/>
    </source>
</evidence>
<evidence type="ECO:0000256" key="3">
    <source>
        <dbReference type="ARBA" id="ARBA00022917"/>
    </source>
</evidence>
<comment type="similarity">
    <text evidence="1 4">Belongs to the EF-1-beta/EF-1-delta family.</text>
</comment>
<evidence type="ECO:0000259" key="7">
    <source>
        <dbReference type="SMART" id="SM01182"/>
    </source>
</evidence>
<organism evidence="8 9">
    <name type="scientific">Neoarthrinium moseri</name>
    <dbReference type="NCBI Taxonomy" id="1658444"/>
    <lineage>
        <taxon>Eukaryota</taxon>
        <taxon>Fungi</taxon>
        <taxon>Dikarya</taxon>
        <taxon>Ascomycota</taxon>
        <taxon>Pezizomycotina</taxon>
        <taxon>Sordariomycetes</taxon>
        <taxon>Xylariomycetidae</taxon>
        <taxon>Amphisphaeriales</taxon>
        <taxon>Apiosporaceae</taxon>
        <taxon>Neoarthrinium</taxon>
    </lineage>
</organism>
<dbReference type="GO" id="GO:0005085">
    <property type="term" value="F:guanyl-nucleotide exchange factor activity"/>
    <property type="evidence" value="ECO:0007669"/>
    <property type="project" value="TreeGrafter"/>
</dbReference>
<feature type="domain" description="Elongation factor 1 beta central acidic region eukaryote" evidence="7">
    <location>
        <begin position="159"/>
        <end position="186"/>
    </location>
</feature>
<reference evidence="8" key="1">
    <citation type="submission" date="2021-03" db="EMBL/GenBank/DDBJ databases">
        <title>Revisited historic fungal species revealed as producer of novel bioactive compounds through whole genome sequencing and comparative genomics.</title>
        <authorList>
            <person name="Vignolle G.A."/>
            <person name="Hochenegger N."/>
            <person name="Mach R.L."/>
            <person name="Mach-Aigner A.R."/>
            <person name="Javad Rahimi M."/>
            <person name="Salim K.A."/>
            <person name="Chan C.M."/>
            <person name="Lim L.B.L."/>
            <person name="Cai F."/>
            <person name="Druzhinina I.S."/>
            <person name="U'Ren J.M."/>
            <person name="Derntl C."/>
        </authorList>
    </citation>
    <scope>NUCLEOTIDE SEQUENCE</scope>
    <source>
        <strain evidence="8">TUCIM 5799</strain>
    </source>
</reference>
<dbReference type="InterPro" id="IPR014717">
    <property type="entry name" value="Transl_elong_EF1B/ribsomal_bS6"/>
</dbReference>
<dbReference type="InterPro" id="IPR049720">
    <property type="entry name" value="EF1B_bsu/dsu"/>
</dbReference>
<accession>A0A9Q0ALW6</accession>
<dbReference type="GO" id="GO:0005829">
    <property type="term" value="C:cytosol"/>
    <property type="evidence" value="ECO:0007669"/>
    <property type="project" value="TreeGrafter"/>
</dbReference>
<dbReference type="GO" id="GO:0003746">
    <property type="term" value="F:translation elongation factor activity"/>
    <property type="evidence" value="ECO:0007669"/>
    <property type="project" value="UniProtKB-KW"/>
</dbReference>
<feature type="region of interest" description="Disordered" evidence="5">
    <location>
        <begin position="132"/>
        <end position="173"/>
    </location>
</feature>
<dbReference type="PANTHER" id="PTHR11595">
    <property type="entry name" value="EF-HAND AND COILED-COIL DOMAIN-CONTAINING FAMILY MEMBER"/>
    <property type="match status" value="1"/>
</dbReference>
<keyword evidence="9" id="KW-1185">Reference proteome</keyword>
<dbReference type="FunFam" id="3.30.70.60:FF:000001">
    <property type="entry name" value="Elongation factor 1-beta 1 like"/>
    <property type="match status" value="1"/>
</dbReference>
<dbReference type="InterPro" id="IPR018940">
    <property type="entry name" value="EF-1_beta_acid_region_euk"/>
</dbReference>
<dbReference type="SMART" id="SM00888">
    <property type="entry name" value="EF1_GNE"/>
    <property type="match status" value="1"/>
</dbReference>
<proteinExistence type="inferred from homology"/>
<evidence type="ECO:0000313" key="8">
    <source>
        <dbReference type="EMBL" id="KAI1870033.1"/>
    </source>
</evidence>
<feature type="domain" description="Translation elongation factor EF1B beta/delta subunit guanine nucleotide exchange" evidence="6">
    <location>
        <begin position="195"/>
        <end position="281"/>
    </location>
</feature>
<dbReference type="InterPro" id="IPR001326">
    <property type="entry name" value="Transl_elong_EF1B_B/D_CS"/>
</dbReference>
<evidence type="ECO:0000256" key="5">
    <source>
        <dbReference type="SAM" id="MobiDB-lite"/>
    </source>
</evidence>
<dbReference type="CDD" id="cd00292">
    <property type="entry name" value="EF1B"/>
    <property type="match status" value="1"/>
</dbReference>
<evidence type="ECO:0000256" key="2">
    <source>
        <dbReference type="ARBA" id="ARBA00022768"/>
    </source>
</evidence>
<dbReference type="SMART" id="SM01182">
    <property type="entry name" value="EF-1_beta_acid"/>
    <property type="match status" value="1"/>
</dbReference>
<dbReference type="PANTHER" id="PTHR11595:SF21">
    <property type="entry name" value="ELONGATION FACTOR 1-BETA"/>
    <property type="match status" value="1"/>
</dbReference>
<dbReference type="PROSITE" id="PS00825">
    <property type="entry name" value="EF1BD_2"/>
    <property type="match status" value="1"/>
</dbReference>
<dbReference type="Proteomes" id="UP000829685">
    <property type="component" value="Unassembled WGS sequence"/>
</dbReference>
<dbReference type="InterPro" id="IPR014038">
    <property type="entry name" value="EF1B_bsu/dsu_GNE"/>
</dbReference>
<dbReference type="Gene3D" id="3.30.70.60">
    <property type="match status" value="1"/>
</dbReference>
<dbReference type="InterPro" id="IPR036219">
    <property type="entry name" value="eEF-1beta-like_sf"/>
</dbReference>
<dbReference type="Pfam" id="PF00736">
    <property type="entry name" value="EF1_GNE"/>
    <property type="match status" value="1"/>
</dbReference>
<dbReference type="GO" id="GO:0005853">
    <property type="term" value="C:eukaryotic translation elongation factor 1 complex"/>
    <property type="evidence" value="ECO:0007669"/>
    <property type="project" value="InterPro"/>
</dbReference>